<dbReference type="AlphaFoldDB" id="A0AAD9UWP2"/>
<sequence length="68" mass="7793">MSVCDHVECGDKGCLRDNPKRCCHEECLGGCFHLNSPRHCYACKHFRQISDGECVPECQSDLYEPHKH</sequence>
<dbReference type="Pfam" id="PF00757">
    <property type="entry name" value="Furin-like"/>
    <property type="match status" value="1"/>
</dbReference>
<dbReference type="Gene3D" id="2.10.220.10">
    <property type="entry name" value="Hormone Receptor, Insulin-like Growth Factor Receptor 1, Chain A, domain 2"/>
    <property type="match status" value="1"/>
</dbReference>
<gene>
    <name evidence="2" type="ORF">P5673_025924</name>
</gene>
<dbReference type="InterPro" id="IPR009030">
    <property type="entry name" value="Growth_fac_rcpt_cys_sf"/>
</dbReference>
<reference evidence="2" key="2">
    <citation type="journal article" date="2023" name="Science">
        <title>Genomic signatures of disease resistance in endangered staghorn corals.</title>
        <authorList>
            <person name="Vollmer S.V."/>
            <person name="Selwyn J.D."/>
            <person name="Despard B.A."/>
            <person name="Roesel C.L."/>
        </authorList>
    </citation>
    <scope>NUCLEOTIDE SEQUENCE</scope>
    <source>
        <strain evidence="2">K2</strain>
    </source>
</reference>
<dbReference type="Proteomes" id="UP001249851">
    <property type="component" value="Unassembled WGS sequence"/>
</dbReference>
<dbReference type="EMBL" id="JARQWQ010000083">
    <property type="protein sequence ID" value="KAK2552769.1"/>
    <property type="molecule type" value="Genomic_DNA"/>
</dbReference>
<dbReference type="InterPro" id="IPR006211">
    <property type="entry name" value="Furin-like_Cys-rich_dom"/>
</dbReference>
<evidence type="ECO:0000313" key="3">
    <source>
        <dbReference type="Proteomes" id="UP001249851"/>
    </source>
</evidence>
<dbReference type="InterPro" id="IPR006212">
    <property type="entry name" value="Furin_repeat"/>
</dbReference>
<dbReference type="SUPFAM" id="SSF57184">
    <property type="entry name" value="Growth factor receptor domain"/>
    <property type="match status" value="1"/>
</dbReference>
<dbReference type="SMART" id="SM00261">
    <property type="entry name" value="FU"/>
    <property type="match status" value="1"/>
</dbReference>
<reference evidence="2" key="1">
    <citation type="journal article" date="2023" name="G3 (Bethesda)">
        <title>Whole genome assembly and annotation of the endangered Caribbean coral Acropora cervicornis.</title>
        <authorList>
            <person name="Selwyn J.D."/>
            <person name="Vollmer S.V."/>
        </authorList>
    </citation>
    <scope>NUCLEOTIDE SEQUENCE</scope>
    <source>
        <strain evidence="2">K2</strain>
    </source>
</reference>
<keyword evidence="2" id="KW-0675">Receptor</keyword>
<keyword evidence="3" id="KW-1185">Reference proteome</keyword>
<accession>A0AAD9UWP2</accession>
<comment type="caution">
    <text evidence="2">The sequence shown here is derived from an EMBL/GenBank/DDBJ whole genome shotgun (WGS) entry which is preliminary data.</text>
</comment>
<organism evidence="2 3">
    <name type="scientific">Acropora cervicornis</name>
    <name type="common">Staghorn coral</name>
    <dbReference type="NCBI Taxonomy" id="6130"/>
    <lineage>
        <taxon>Eukaryota</taxon>
        <taxon>Metazoa</taxon>
        <taxon>Cnidaria</taxon>
        <taxon>Anthozoa</taxon>
        <taxon>Hexacorallia</taxon>
        <taxon>Scleractinia</taxon>
        <taxon>Astrocoeniina</taxon>
        <taxon>Acroporidae</taxon>
        <taxon>Acropora</taxon>
    </lineage>
</organism>
<evidence type="ECO:0000259" key="1">
    <source>
        <dbReference type="Pfam" id="PF00757"/>
    </source>
</evidence>
<proteinExistence type="predicted"/>
<feature type="domain" description="Furin-like cysteine-rich" evidence="1">
    <location>
        <begin position="7"/>
        <end position="64"/>
    </location>
</feature>
<evidence type="ECO:0000313" key="2">
    <source>
        <dbReference type="EMBL" id="KAK2552769.1"/>
    </source>
</evidence>
<protein>
    <submittedName>
        <fullName evidence="2">Insulin-like peptide receptor</fullName>
    </submittedName>
</protein>
<name>A0AAD9UWP2_ACRCE</name>